<organism evidence="2 3">
    <name type="scientific">Myxococcus virescens</name>
    <dbReference type="NCBI Taxonomy" id="83456"/>
    <lineage>
        <taxon>Bacteria</taxon>
        <taxon>Pseudomonadati</taxon>
        <taxon>Myxococcota</taxon>
        <taxon>Myxococcia</taxon>
        <taxon>Myxococcales</taxon>
        <taxon>Cystobacterineae</taxon>
        <taxon>Myxococcaceae</taxon>
        <taxon>Myxococcus</taxon>
    </lineage>
</organism>
<dbReference type="InterPro" id="IPR052894">
    <property type="entry name" value="AsmA-related"/>
</dbReference>
<dbReference type="Pfam" id="PF05359">
    <property type="entry name" value="DUF748"/>
    <property type="match status" value="1"/>
</dbReference>
<dbReference type="EMBL" id="FNAJ01000035">
    <property type="protein sequence ID" value="SDF36337.1"/>
    <property type="molecule type" value="Genomic_DNA"/>
</dbReference>
<gene>
    <name evidence="2" type="ORF">SAMN04488504_13519</name>
</gene>
<protein>
    <submittedName>
        <fullName evidence="2">AsmA protein</fullName>
    </submittedName>
</protein>
<name>A0ABY0NES5_9BACT</name>
<evidence type="ECO:0000256" key="1">
    <source>
        <dbReference type="SAM" id="MobiDB-lite"/>
    </source>
</evidence>
<dbReference type="PANTHER" id="PTHR30441">
    <property type="entry name" value="DUF748 DOMAIN-CONTAINING PROTEIN"/>
    <property type="match status" value="1"/>
</dbReference>
<keyword evidence="3" id="KW-1185">Reference proteome</keyword>
<evidence type="ECO:0000313" key="2">
    <source>
        <dbReference type="EMBL" id="SDF36337.1"/>
    </source>
</evidence>
<proteinExistence type="predicted"/>
<sequence>MKRTAHSVPRGLKVALGVGAAVLVLAAGALALKPSWIAERLRGQLEAIATSALGRPVSVEKLDAHWLPRPGAAITNLRVEGDGNEPPFLEAPRATATVQLWPLIRSLGKDVRVSALKLDATKLNLVRREDGTWNHESLGSTRPRSERGAFVEDLRIRDGVVNVTDLQAAGGTAAVVLREIDAELKGLGPGLSFEGAMKAALAASEQNVAMDFKVDPLPAGKLQPGQPVPEVTLHLRGKDLSVNAFRNFLPPRAAGYFTGGRMDIGADVKTDQGEYALAGHGSARELKLRGEPASGSFAFTSRIDPANAKAAKVDFTQIALKGPGIQLGGTASAWMAPTRVRFALQGQELDVKHLLEVLPPQPKDEESDTALPASVRAQLGKVDVGGTLKLAKLHHGALVATDVDAQARLDDGVLLVQRGGATLYGGHADLTGTRVDLTKKQPEWTLKVVLAGMDTAKAFQSLSGHPSLRGKASGELQLTGTGVDWAQARDSVTGGGSVQLRDGALTTADVGAEVAPVLTRGLEALGLKDATGTVQKAAQGTRLNDLSAQFRVQGGWVAFTKPMAFQSDIGNGTLDGRVGLDQRLELKGTINASEQFVSAITRGAIPMKAPVTIPLTITGTLRAPEVKPGSTLDVAKGLLPGGLRQKGSDNPVNRARKGLGDLFKRPRK</sequence>
<feature type="compositionally biased region" description="Basic and acidic residues" evidence="1">
    <location>
        <begin position="658"/>
        <end position="668"/>
    </location>
</feature>
<accession>A0ABY0NES5</accession>
<comment type="caution">
    <text evidence="2">The sequence shown here is derived from an EMBL/GenBank/DDBJ whole genome shotgun (WGS) entry which is preliminary data.</text>
</comment>
<feature type="region of interest" description="Disordered" evidence="1">
    <location>
        <begin position="638"/>
        <end position="668"/>
    </location>
</feature>
<reference evidence="2 3" key="1">
    <citation type="submission" date="2016-10" db="EMBL/GenBank/DDBJ databases">
        <authorList>
            <person name="Varghese N."/>
            <person name="Submissions S."/>
        </authorList>
    </citation>
    <scope>NUCLEOTIDE SEQUENCE [LARGE SCALE GENOMIC DNA]</scope>
    <source>
        <strain evidence="2 3">DSM 2260</strain>
    </source>
</reference>
<dbReference type="PANTHER" id="PTHR30441:SF8">
    <property type="entry name" value="DUF748 DOMAIN-CONTAINING PROTEIN"/>
    <property type="match status" value="1"/>
</dbReference>
<evidence type="ECO:0000313" key="3">
    <source>
        <dbReference type="Proteomes" id="UP000198717"/>
    </source>
</evidence>
<dbReference type="InterPro" id="IPR008023">
    <property type="entry name" value="DUF748"/>
</dbReference>
<dbReference type="Proteomes" id="UP000198717">
    <property type="component" value="Unassembled WGS sequence"/>
</dbReference>